<dbReference type="InterPro" id="IPR000313">
    <property type="entry name" value="PWWP_dom"/>
</dbReference>
<keyword evidence="3" id="KW-0677">Repeat</keyword>
<dbReference type="Pfam" id="PF00439">
    <property type="entry name" value="Bromodomain"/>
    <property type="match status" value="1"/>
</dbReference>
<comment type="caution">
    <text evidence="9">The sequence shown here is derived from an EMBL/GenBank/DDBJ whole genome shotgun (WGS) entry which is preliminary data.</text>
</comment>
<dbReference type="InterPro" id="IPR050701">
    <property type="entry name" value="Histone_Mod_Regulator"/>
</dbReference>
<dbReference type="FunFam" id="3.30.40.10:FF:000007">
    <property type="entry name" value="Bromodomain containing 1, isoform CRA_b"/>
    <property type="match status" value="1"/>
</dbReference>
<feature type="compositionally biased region" description="Basic and acidic residues" evidence="8">
    <location>
        <begin position="902"/>
        <end position="911"/>
    </location>
</feature>
<dbReference type="Pfam" id="PF13831">
    <property type="entry name" value="PHD_2"/>
    <property type="match status" value="1"/>
</dbReference>
<dbReference type="InterPro" id="IPR034732">
    <property type="entry name" value="EPHD"/>
</dbReference>
<dbReference type="InterPro" id="IPR013083">
    <property type="entry name" value="Znf_RING/FYVE/PHD"/>
</dbReference>
<gene>
    <name evidence="9" type="ORF">OFUS_LOCUS10002</name>
</gene>
<dbReference type="InterPro" id="IPR019786">
    <property type="entry name" value="Zinc_finger_PHD-type_CS"/>
</dbReference>
<evidence type="ECO:0000256" key="2">
    <source>
        <dbReference type="ARBA" id="ARBA00022723"/>
    </source>
</evidence>
<dbReference type="PROSITE" id="PS50812">
    <property type="entry name" value="PWWP"/>
    <property type="match status" value="1"/>
</dbReference>
<comment type="subcellular location">
    <subcellularLocation>
        <location evidence="1">Nucleus</location>
    </subcellularLocation>
</comment>
<feature type="compositionally biased region" description="Basic and acidic residues" evidence="8">
    <location>
        <begin position="160"/>
        <end position="173"/>
    </location>
</feature>
<feature type="compositionally biased region" description="Basic and acidic residues" evidence="8">
    <location>
        <begin position="985"/>
        <end position="995"/>
    </location>
</feature>
<dbReference type="PANTHER" id="PTHR13793:SF107">
    <property type="entry name" value="BROMODOMAIN-CONTAINING PROTEIN HOMOLOG"/>
    <property type="match status" value="1"/>
</dbReference>
<dbReference type="Proteomes" id="UP000749559">
    <property type="component" value="Unassembled WGS sequence"/>
</dbReference>
<dbReference type="SUPFAM" id="SSF47370">
    <property type="entry name" value="Bromodomain"/>
    <property type="match status" value="1"/>
</dbReference>
<dbReference type="PROSITE" id="PS50014">
    <property type="entry name" value="BROMODOMAIN_2"/>
    <property type="match status" value="1"/>
</dbReference>
<dbReference type="PROSITE" id="PS00028">
    <property type="entry name" value="ZINC_FINGER_C2H2_1"/>
    <property type="match status" value="1"/>
</dbReference>
<reference evidence="9" key="1">
    <citation type="submission" date="2022-03" db="EMBL/GenBank/DDBJ databases">
        <authorList>
            <person name="Martin C."/>
        </authorList>
    </citation>
    <scope>NUCLEOTIDE SEQUENCE</scope>
</reference>
<dbReference type="SUPFAM" id="SSF57903">
    <property type="entry name" value="FYVE/PHD zinc finger"/>
    <property type="match status" value="1"/>
</dbReference>
<evidence type="ECO:0000256" key="1">
    <source>
        <dbReference type="ARBA" id="ARBA00004123"/>
    </source>
</evidence>
<dbReference type="PANTHER" id="PTHR13793">
    <property type="entry name" value="PHD FINGER PROTEINS"/>
    <property type="match status" value="1"/>
</dbReference>
<dbReference type="Pfam" id="PF13832">
    <property type="entry name" value="zf-HC5HC2H_2"/>
    <property type="match status" value="1"/>
</dbReference>
<feature type="region of interest" description="Disordered" evidence="8">
    <location>
        <begin position="149"/>
        <end position="177"/>
    </location>
</feature>
<dbReference type="InterPro" id="IPR001487">
    <property type="entry name" value="Bromodomain"/>
</dbReference>
<dbReference type="SMART" id="SM00297">
    <property type="entry name" value="BROMO"/>
    <property type="match status" value="1"/>
</dbReference>
<dbReference type="InterPro" id="IPR013087">
    <property type="entry name" value="Znf_C2H2_type"/>
</dbReference>
<keyword evidence="4" id="KW-0863">Zinc-finger</keyword>
<dbReference type="InterPro" id="IPR011011">
    <property type="entry name" value="Znf_FYVE_PHD"/>
</dbReference>
<evidence type="ECO:0000256" key="4">
    <source>
        <dbReference type="ARBA" id="ARBA00022771"/>
    </source>
</evidence>
<sequence length="1532" mass="171880">MDRSASPDTGRGPKNLGFDLSLFCQNLKATKPPYECPVKGCQKMYKSFCGIQFHLYNYDHDNPDNNSPANSTGKKPGRKKGKFHHRSMRRSPTPPEFLRTPARETLTYAESQRLVEVDLEGRVHRINIYEPLEIITNDNAIEEIEVKEEIKPPKSPQKAKHVDGQKPRLDKPTAKLPEPSFKVLDDYARPPVTPTRPSAYYRYIEKSAEELDEEVEYDMDEEDYAWLELINDKRTKDNNMIVSQEIFEHLMDRFEKEAFFQSQTNGKDSAPNIDEDAVCSICNDGECQNSNVILFCDMCDLAVHQECYGVPYIPEGQWLCRRCLQSPSRAVDCCLCPNKGGAFKQTDDNRWAHVICSLWIPEVGFANTVFLEPIDSIVHIPPARWKLTCYICKQRSVGACIQCHKTNCYTAFHVTCAAQAGLYMKIEPIRDPTSPGLSPGSFSVRKTAYCDVHTPADTRFKPMINSADENEDKDSVSAKEAKLKSKQKMRKARKILAEKRNSLPAVSLPVIPQERVSKISSAISLPKKQAFIQRLLSYWTLKRQSRNGVPLLRRLQSNHMSRNKEQTKNDKQSNALKAQLKYWQRLRQDLEKARLLVELIRKREKYKREQIRLSELETEMRLRPFIMHIRSALDQIQEKDHMGIFAEPVDRDEVPDYYSFIKQPMDFATMRKKMNSHLYKTIDEFEADFDLVVSNCLAYNAKETVFYRAGVRMRDQGGAIIRATRRMIEKVGIVAETGLMTDEPPKPPTADPYILEDVDTFIHSDAREKLPLEEQLRVLLDKLDMAHMKPGRKSKVAKMIRMEIIKVRRKLAIQKGQAFLSEQECASSTECSDIEGDTKENIKHGSPRRSPSPLKGVRGAPRSPAPLAGTPRTTPKKPRGRPKGWRKKPKPEPELSVETELVTEKDEKVSPERPYTPSNQSSKSSNDGSNISASTPSPSTSGVNRRTAVLFSKIRKGPLHLSNKEEKDRAAITPTRKPGRPAKPKAVDVEMKEVKTPQISDEDVKPPATPKSPRPPSRGPTSPGPASRGPSSPGPRGPGSPGPISRGPASPQISKKRRKRSASNTGMLDIAPNSPVAKKPTSDSNMHLQPLSPKSPKSPRSPMRKESFLQYRQEPHLLSSCESDYSDVTSESSSASRSTGDSSSGTEGENEDGSHRYSRRGASLHALPSASHTTDPPKLLPRTPKLSLSHPIVTPRNDKTTSKSTKKLKVNHQSTSKSSSKQKNLITNYFRKSNLDPKPESNSVKAGKIPARRKTRSISNSELHSPSKDVTTSLKAKSSNHELPHEIGFGNNVHSHISTEYEIVNGINRSSTKGSHRYSNSKNSPPSPESPQYEFPASSGACGDGVYNSPLKNYPSGETPRKKGPLVTDASSAESSDVDCIAKSKEARKNLHRNSDDELVTLEALDLVWAKCRGYPWYPALMINPKMPSTGYFHNGVPIPVPPEDVIALQANFSYPVYLVLFFDTKRTWQWLPRDKLEPLGVDSGLDKAKLLESKKPNVRKAVKRAYDKAIVHRCKVTGEPIPLSGDSEMDE</sequence>
<dbReference type="PRINTS" id="PR00503">
    <property type="entry name" value="BROMODOMAIN"/>
</dbReference>
<dbReference type="GO" id="GO:0006357">
    <property type="term" value="P:regulation of transcription by RNA polymerase II"/>
    <property type="evidence" value="ECO:0007669"/>
    <property type="project" value="TreeGrafter"/>
</dbReference>
<accession>A0A8J1T7C8</accession>
<dbReference type="InterPro" id="IPR001965">
    <property type="entry name" value="Znf_PHD"/>
</dbReference>
<dbReference type="SMART" id="SM00293">
    <property type="entry name" value="PWWP"/>
    <property type="match status" value="1"/>
</dbReference>
<feature type="compositionally biased region" description="Pro residues" evidence="8">
    <location>
        <begin position="1007"/>
        <end position="1018"/>
    </location>
</feature>
<feature type="compositionally biased region" description="Polar residues" evidence="8">
    <location>
        <begin position="64"/>
        <end position="73"/>
    </location>
</feature>
<name>A0A8J1T7C8_OWEFU</name>
<dbReference type="Gene3D" id="3.30.40.10">
    <property type="entry name" value="Zinc/RING finger domain, C3HC4 (zinc finger)"/>
    <property type="match status" value="2"/>
</dbReference>
<evidence type="ECO:0000256" key="8">
    <source>
        <dbReference type="SAM" id="MobiDB-lite"/>
    </source>
</evidence>
<organism evidence="9 10">
    <name type="scientific">Owenia fusiformis</name>
    <name type="common">Polychaete worm</name>
    <dbReference type="NCBI Taxonomy" id="6347"/>
    <lineage>
        <taxon>Eukaryota</taxon>
        <taxon>Metazoa</taxon>
        <taxon>Spiralia</taxon>
        <taxon>Lophotrochozoa</taxon>
        <taxon>Annelida</taxon>
        <taxon>Polychaeta</taxon>
        <taxon>Sedentaria</taxon>
        <taxon>Canalipalpata</taxon>
        <taxon>Sabellida</taxon>
        <taxon>Oweniida</taxon>
        <taxon>Oweniidae</taxon>
        <taxon>Owenia</taxon>
    </lineage>
</organism>
<feature type="compositionally biased region" description="Low complexity" evidence="8">
    <location>
        <begin position="1122"/>
        <end position="1147"/>
    </location>
</feature>
<dbReference type="SUPFAM" id="SSF63748">
    <property type="entry name" value="Tudor/PWWP/MBT"/>
    <property type="match status" value="1"/>
</dbReference>
<dbReference type="CDD" id="cd15670">
    <property type="entry name" value="ePHD_BRPF"/>
    <property type="match status" value="1"/>
</dbReference>
<proteinExistence type="predicted"/>
<dbReference type="OrthoDB" id="20839at2759"/>
<evidence type="ECO:0000313" key="9">
    <source>
        <dbReference type="EMBL" id="CAH1783681.1"/>
    </source>
</evidence>
<feature type="compositionally biased region" description="Pro residues" evidence="8">
    <location>
        <begin position="1032"/>
        <end position="1041"/>
    </location>
</feature>
<feature type="compositionally biased region" description="Low complexity" evidence="8">
    <location>
        <begin position="1213"/>
        <end position="1223"/>
    </location>
</feature>
<dbReference type="FunFam" id="3.30.40.10:FF:000008">
    <property type="entry name" value="Bromodomain containing 1, isoform CRA_a"/>
    <property type="match status" value="1"/>
</dbReference>
<feature type="region of interest" description="Disordered" evidence="8">
    <location>
        <begin position="61"/>
        <end position="98"/>
    </location>
</feature>
<keyword evidence="10" id="KW-1185">Reference proteome</keyword>
<feature type="region of interest" description="Disordered" evidence="8">
    <location>
        <begin position="465"/>
        <end position="488"/>
    </location>
</feature>
<protein>
    <submittedName>
        <fullName evidence="9">Uncharacterized protein</fullName>
    </submittedName>
</protein>
<feature type="compositionally biased region" description="Polar residues" evidence="8">
    <location>
        <begin position="1257"/>
        <end position="1277"/>
    </location>
</feature>
<keyword evidence="5" id="KW-0862">Zinc</keyword>
<dbReference type="GO" id="GO:0008270">
    <property type="term" value="F:zinc ion binding"/>
    <property type="evidence" value="ECO:0007669"/>
    <property type="project" value="UniProtKB-KW"/>
</dbReference>
<evidence type="ECO:0000256" key="7">
    <source>
        <dbReference type="ARBA" id="ARBA00023242"/>
    </source>
</evidence>
<feature type="compositionally biased region" description="Low complexity" evidence="8">
    <location>
        <begin position="918"/>
        <end position="934"/>
    </location>
</feature>
<feature type="region of interest" description="Disordered" evidence="8">
    <location>
        <begin position="1309"/>
        <end position="1371"/>
    </location>
</feature>
<feature type="compositionally biased region" description="Low complexity" evidence="8">
    <location>
        <begin position="1042"/>
        <end position="1051"/>
    </location>
</feature>
<evidence type="ECO:0000313" key="10">
    <source>
        <dbReference type="Proteomes" id="UP000749559"/>
    </source>
</evidence>
<keyword evidence="6" id="KW-0103">Bromodomain</keyword>
<dbReference type="PROSITE" id="PS50016">
    <property type="entry name" value="ZF_PHD_2"/>
    <property type="match status" value="1"/>
</dbReference>
<feature type="compositionally biased region" description="Basic and acidic residues" evidence="8">
    <location>
        <begin position="473"/>
        <end position="483"/>
    </location>
</feature>
<dbReference type="Gene3D" id="1.20.920.10">
    <property type="entry name" value="Bromodomain-like"/>
    <property type="match status" value="1"/>
</dbReference>
<keyword evidence="2" id="KW-0479">Metal-binding</keyword>
<feature type="region of interest" description="Disordered" evidence="8">
    <location>
        <begin position="825"/>
        <end position="1292"/>
    </location>
</feature>
<evidence type="ECO:0000256" key="6">
    <source>
        <dbReference type="ARBA" id="ARBA00023117"/>
    </source>
</evidence>
<dbReference type="InterPro" id="IPR019542">
    <property type="entry name" value="Enhancer_polycomb-like_N"/>
</dbReference>
<dbReference type="FunFam" id="2.30.30.140:FF:000008">
    <property type="entry name" value="Bromodomain containing 1, isoform CRA_b"/>
    <property type="match status" value="1"/>
</dbReference>
<dbReference type="InterPro" id="IPR036427">
    <property type="entry name" value="Bromodomain-like_sf"/>
</dbReference>
<dbReference type="Pfam" id="PF10513">
    <property type="entry name" value="EPL1"/>
    <property type="match status" value="1"/>
</dbReference>
<feature type="compositionally biased region" description="Basic residues" evidence="8">
    <location>
        <begin position="75"/>
        <end position="89"/>
    </location>
</feature>
<dbReference type="Gene3D" id="2.30.30.140">
    <property type="match status" value="1"/>
</dbReference>
<dbReference type="Pfam" id="PF00855">
    <property type="entry name" value="PWWP"/>
    <property type="match status" value="1"/>
</dbReference>
<dbReference type="EMBL" id="CAIIXF020000005">
    <property type="protein sequence ID" value="CAH1783681.1"/>
    <property type="molecule type" value="Genomic_DNA"/>
</dbReference>
<dbReference type="GO" id="GO:0005634">
    <property type="term" value="C:nucleus"/>
    <property type="evidence" value="ECO:0007669"/>
    <property type="project" value="UniProtKB-SubCell"/>
</dbReference>
<dbReference type="PROSITE" id="PS01359">
    <property type="entry name" value="ZF_PHD_1"/>
    <property type="match status" value="1"/>
</dbReference>
<dbReference type="CDD" id="cd15572">
    <property type="entry name" value="PHD_BRPF"/>
    <property type="match status" value="1"/>
</dbReference>
<dbReference type="PROSITE" id="PS51805">
    <property type="entry name" value="EPHD"/>
    <property type="match status" value="1"/>
</dbReference>
<feature type="compositionally biased region" description="Low complexity" evidence="8">
    <location>
        <begin position="1090"/>
        <end position="1101"/>
    </location>
</feature>
<feature type="compositionally biased region" description="Polar residues" evidence="8">
    <location>
        <begin position="935"/>
        <end position="944"/>
    </location>
</feature>
<feature type="compositionally biased region" description="Basic residues" evidence="8">
    <location>
        <begin position="874"/>
        <end position="889"/>
    </location>
</feature>
<feature type="compositionally biased region" description="Low complexity" evidence="8">
    <location>
        <begin position="1019"/>
        <end position="1031"/>
    </location>
</feature>
<keyword evidence="7" id="KW-0539">Nucleus</keyword>
<dbReference type="SMART" id="SM00249">
    <property type="entry name" value="PHD"/>
    <property type="match status" value="2"/>
</dbReference>
<evidence type="ECO:0000256" key="5">
    <source>
        <dbReference type="ARBA" id="ARBA00022833"/>
    </source>
</evidence>
<dbReference type="InterPro" id="IPR019787">
    <property type="entry name" value="Znf_PHD-finger"/>
</dbReference>
<evidence type="ECO:0000256" key="3">
    <source>
        <dbReference type="ARBA" id="ARBA00022737"/>
    </source>
</evidence>